<keyword evidence="3" id="KW-1185">Reference proteome</keyword>
<dbReference type="EC" id="2.7.11.1" evidence="2"/>
<protein>
    <submittedName>
        <fullName evidence="2">Serine/threonine-protein kinase PrkC</fullName>
        <ecNumber evidence="2">2.7.11.1</ecNumber>
    </submittedName>
</protein>
<evidence type="ECO:0000313" key="3">
    <source>
        <dbReference type="Proteomes" id="UP000054761"/>
    </source>
</evidence>
<dbReference type="CDD" id="cd00180">
    <property type="entry name" value="PKc"/>
    <property type="match status" value="1"/>
</dbReference>
<feature type="domain" description="Protein kinase" evidence="1">
    <location>
        <begin position="27"/>
        <end position="318"/>
    </location>
</feature>
<organism evidence="2 3">
    <name type="scientific">Legionella israelensis</name>
    <dbReference type="NCBI Taxonomy" id="454"/>
    <lineage>
        <taxon>Bacteria</taxon>
        <taxon>Pseudomonadati</taxon>
        <taxon>Pseudomonadota</taxon>
        <taxon>Gammaproteobacteria</taxon>
        <taxon>Legionellales</taxon>
        <taxon>Legionellaceae</taxon>
        <taxon>Legionella</taxon>
    </lineage>
</organism>
<dbReference type="SUPFAM" id="SSF56112">
    <property type="entry name" value="Protein kinase-like (PK-like)"/>
    <property type="match status" value="1"/>
</dbReference>
<dbReference type="PANTHER" id="PTHR44167:SF24">
    <property type="entry name" value="SERINE_THREONINE-PROTEIN KINASE CHK2"/>
    <property type="match status" value="1"/>
</dbReference>
<dbReference type="Proteomes" id="UP000054761">
    <property type="component" value="Unassembled WGS sequence"/>
</dbReference>
<name>A0A0W0V545_9GAMM</name>
<evidence type="ECO:0000313" key="2">
    <source>
        <dbReference type="EMBL" id="KTD14966.1"/>
    </source>
</evidence>
<dbReference type="SMART" id="SM00220">
    <property type="entry name" value="S_TKc"/>
    <property type="match status" value="1"/>
</dbReference>
<dbReference type="AlphaFoldDB" id="A0A0W0V545"/>
<keyword evidence="2" id="KW-0808">Transferase</keyword>
<sequence>MGNKKKSRRLSGEVKSLLVHRLATINLRKKKHIASGSYGDVYKVSVKIKAPDNEEELFWCALKGGEADDITKEIKLNSSLTKHDKSSEEHNIIKLIAHLENKGRNYALYPFCELILGDLFKEQKNILFSLRSTNPNLHLALCIQLALDLLKAINYMHSNGIVHRDIKLHNIGFHLGKWCLLDLGCATDILGDKEELEQEVKGSALYLHPRCINENSFNRTTNNDIYALGQVLNILAKKGFYEQSCHLNIPQLLYQKMTSYEESQKNFKENPPTFLDEFNQQNRGDIHSSFFFIISKMVSMDPREQPKGDELFEILSYLKKELIKQYSSIEIQLNDFYQGLINSDKRTVIKNRDLTFFGNPNNKHKQNVDAVNINNQKSCPSI</sequence>
<keyword evidence="2" id="KW-0418">Kinase</keyword>
<reference evidence="2 3" key="1">
    <citation type="submission" date="2015-11" db="EMBL/GenBank/DDBJ databases">
        <title>Genomic analysis of 38 Legionella species identifies large and diverse effector repertoires.</title>
        <authorList>
            <person name="Burstein D."/>
            <person name="Amaro F."/>
            <person name="Zusman T."/>
            <person name="Lifshitz Z."/>
            <person name="Cohen O."/>
            <person name="Gilbert J.A."/>
            <person name="Pupko T."/>
            <person name="Shuman H.A."/>
            <person name="Segal G."/>
        </authorList>
    </citation>
    <scope>NUCLEOTIDE SEQUENCE [LARGE SCALE GENOMIC DNA]</scope>
    <source>
        <strain evidence="2 3">Bercovier 4</strain>
    </source>
</reference>
<dbReference type="Pfam" id="PF00069">
    <property type="entry name" value="Pkinase"/>
    <property type="match status" value="1"/>
</dbReference>
<comment type="caution">
    <text evidence="2">The sequence shown here is derived from an EMBL/GenBank/DDBJ whole genome shotgun (WGS) entry which is preliminary data.</text>
</comment>
<dbReference type="PANTHER" id="PTHR44167">
    <property type="entry name" value="OVARIAN-SPECIFIC SERINE/THREONINE-PROTEIN KINASE LOK-RELATED"/>
    <property type="match status" value="1"/>
</dbReference>
<dbReference type="InterPro" id="IPR011009">
    <property type="entry name" value="Kinase-like_dom_sf"/>
</dbReference>
<dbReference type="PATRIC" id="fig|454.4.peg.2527"/>
<dbReference type="STRING" id="454.Lisr_2311"/>
<dbReference type="EMBL" id="LNYH01000147">
    <property type="protein sequence ID" value="KTD14966.1"/>
    <property type="molecule type" value="Genomic_DNA"/>
</dbReference>
<dbReference type="GO" id="GO:0005737">
    <property type="term" value="C:cytoplasm"/>
    <property type="evidence" value="ECO:0007669"/>
    <property type="project" value="TreeGrafter"/>
</dbReference>
<dbReference type="GO" id="GO:0004674">
    <property type="term" value="F:protein serine/threonine kinase activity"/>
    <property type="evidence" value="ECO:0007669"/>
    <property type="project" value="UniProtKB-EC"/>
</dbReference>
<proteinExistence type="predicted"/>
<dbReference type="Gene3D" id="1.10.510.10">
    <property type="entry name" value="Transferase(Phosphotransferase) domain 1"/>
    <property type="match status" value="1"/>
</dbReference>
<dbReference type="InterPro" id="IPR000719">
    <property type="entry name" value="Prot_kinase_dom"/>
</dbReference>
<dbReference type="PROSITE" id="PS50011">
    <property type="entry name" value="PROTEIN_KINASE_DOM"/>
    <property type="match status" value="1"/>
</dbReference>
<gene>
    <name evidence="2" type="primary">prkC_2</name>
    <name evidence="2" type="ORF">Lisr_2311</name>
</gene>
<accession>A0A0W0V545</accession>
<dbReference type="GO" id="GO:0005524">
    <property type="term" value="F:ATP binding"/>
    <property type="evidence" value="ECO:0007669"/>
    <property type="project" value="InterPro"/>
</dbReference>
<evidence type="ECO:0000259" key="1">
    <source>
        <dbReference type="PROSITE" id="PS50011"/>
    </source>
</evidence>